<feature type="region of interest" description="Disordered" evidence="2">
    <location>
        <begin position="301"/>
        <end position="327"/>
    </location>
</feature>
<comment type="caution">
    <text evidence="3">The sequence shown here is derived from an EMBL/GenBank/DDBJ whole genome shotgun (WGS) entry which is preliminary data.</text>
</comment>
<dbReference type="Proteomes" id="UP000323142">
    <property type="component" value="Unassembled WGS sequence"/>
</dbReference>
<feature type="compositionally biased region" description="Low complexity" evidence="2">
    <location>
        <begin position="1"/>
        <end position="11"/>
    </location>
</feature>
<accession>A0A5B2V7L7</accession>
<keyword evidence="4" id="KW-1185">Reference proteome</keyword>
<evidence type="ECO:0000256" key="1">
    <source>
        <dbReference type="SAM" id="Coils"/>
    </source>
</evidence>
<evidence type="ECO:0000313" key="3">
    <source>
        <dbReference type="EMBL" id="KAA2234806.1"/>
    </source>
</evidence>
<reference evidence="3 4" key="2">
    <citation type="submission" date="2019-09" db="EMBL/GenBank/DDBJ databases">
        <authorList>
            <person name="Jin C."/>
        </authorList>
    </citation>
    <scope>NUCLEOTIDE SEQUENCE [LARGE SCALE GENOMIC DNA]</scope>
    <source>
        <strain evidence="3 4">BN140002</strain>
    </source>
</reference>
<reference evidence="3 4" key="1">
    <citation type="submission" date="2019-09" db="EMBL/GenBank/DDBJ databases">
        <title>Salinarimonas rosea gen. nov., sp. nov., a new member of the a-2 subgroup of the Proteobacteria.</title>
        <authorList>
            <person name="Liu J."/>
        </authorList>
    </citation>
    <scope>NUCLEOTIDE SEQUENCE [LARGE SCALE GENOMIC DNA]</scope>
    <source>
        <strain evidence="3 4">BN140002</strain>
    </source>
</reference>
<sequence>MTTPAKQAANRRNAKRSTGPRTGAGKARASRNALRHGLSTDITRDPTWAARVEPLARALLGPGEHGPDALHLARLAAAAQVEIWRIRAHRTAVTGRALAPLQEKGFDEAAAHPSASILSKGAHDCEYMLHVWSFIRSEEADLLRLSHLNGVEGCKRLMASAERNVAALRRNVEKHESSRDAARPSLADAEGALADLVRLDRYERRAASRRRALLRNIHARTSPPATDDPPRGPPACPSGQGRPRTRPPARPVRPAAVRLTAADVTIAGFARQIFGAAPDAIPREDLAQLEALYDRMSEVLGFPPRRTAGPQCTPRPAPRPAPQPPHD</sequence>
<feature type="region of interest" description="Disordered" evidence="2">
    <location>
        <begin position="214"/>
        <end position="252"/>
    </location>
</feature>
<evidence type="ECO:0000313" key="4">
    <source>
        <dbReference type="Proteomes" id="UP000323142"/>
    </source>
</evidence>
<organism evidence="3 4">
    <name type="scientific">Salinarimonas soli</name>
    <dbReference type="NCBI Taxonomy" id="1638099"/>
    <lineage>
        <taxon>Bacteria</taxon>
        <taxon>Pseudomonadati</taxon>
        <taxon>Pseudomonadota</taxon>
        <taxon>Alphaproteobacteria</taxon>
        <taxon>Hyphomicrobiales</taxon>
        <taxon>Salinarimonadaceae</taxon>
        <taxon>Salinarimonas</taxon>
    </lineage>
</organism>
<feature type="compositionally biased region" description="Pro residues" evidence="2">
    <location>
        <begin position="313"/>
        <end position="327"/>
    </location>
</feature>
<proteinExistence type="predicted"/>
<dbReference type="EMBL" id="VUOA01000043">
    <property type="protein sequence ID" value="KAA2234806.1"/>
    <property type="molecule type" value="Genomic_DNA"/>
</dbReference>
<name>A0A5B2V7L7_9HYPH</name>
<keyword evidence="1" id="KW-0175">Coiled coil</keyword>
<protein>
    <submittedName>
        <fullName evidence="3">Uncharacterized protein</fullName>
    </submittedName>
</protein>
<feature type="coiled-coil region" evidence="1">
    <location>
        <begin position="151"/>
        <end position="178"/>
    </location>
</feature>
<dbReference type="AlphaFoldDB" id="A0A5B2V7L7"/>
<dbReference type="OrthoDB" id="8256497at2"/>
<dbReference type="RefSeq" id="WP_149821941.1">
    <property type="nucleotide sequence ID" value="NZ_VUOA01000043.1"/>
</dbReference>
<evidence type="ECO:0000256" key="2">
    <source>
        <dbReference type="SAM" id="MobiDB-lite"/>
    </source>
</evidence>
<feature type="region of interest" description="Disordered" evidence="2">
    <location>
        <begin position="1"/>
        <end position="38"/>
    </location>
</feature>
<gene>
    <name evidence="3" type="ORF">F0L46_22930</name>
</gene>